<dbReference type="Gene3D" id="3.40.50.150">
    <property type="entry name" value="Vaccinia Virus protein VP39"/>
    <property type="match status" value="1"/>
</dbReference>
<dbReference type="AlphaFoldDB" id="B3RI87"/>
<evidence type="ECO:0000313" key="7">
    <source>
        <dbReference type="EMBL" id="EDV28975.1"/>
    </source>
</evidence>
<dbReference type="InParanoid" id="B3RI87"/>
<dbReference type="GO" id="GO:0003723">
    <property type="term" value="F:RNA binding"/>
    <property type="evidence" value="ECO:0007669"/>
    <property type="project" value="UniProtKB-UniRule"/>
</dbReference>
<dbReference type="PRINTS" id="PR02008">
    <property type="entry name" value="RCMTFAMILY"/>
</dbReference>
<dbReference type="HOGENOM" id="CLU_005316_7_4_1"/>
<evidence type="ECO:0000259" key="6">
    <source>
        <dbReference type="PROSITE" id="PS51686"/>
    </source>
</evidence>
<feature type="binding site" evidence="5">
    <location>
        <begin position="127"/>
        <end position="133"/>
    </location>
    <ligand>
        <name>S-adenosyl-L-methionine</name>
        <dbReference type="ChEBI" id="CHEBI:59789"/>
    </ligand>
</feature>
<dbReference type="Proteomes" id="UP000009022">
    <property type="component" value="Unassembled WGS sequence"/>
</dbReference>
<evidence type="ECO:0000256" key="4">
    <source>
        <dbReference type="ARBA" id="ARBA00022884"/>
    </source>
</evidence>
<dbReference type="PhylomeDB" id="B3RI87"/>
<keyword evidence="3 5" id="KW-0949">S-adenosyl-L-methionine</keyword>
<evidence type="ECO:0000256" key="3">
    <source>
        <dbReference type="ARBA" id="ARBA00022691"/>
    </source>
</evidence>
<dbReference type="CDD" id="cd02440">
    <property type="entry name" value="AdoMet_MTases"/>
    <property type="match status" value="1"/>
</dbReference>
<feature type="binding site" evidence="5">
    <location>
        <position position="183"/>
    </location>
    <ligand>
        <name>S-adenosyl-L-methionine</name>
        <dbReference type="ChEBI" id="CHEBI:59789"/>
    </ligand>
</feature>
<dbReference type="PROSITE" id="PS51686">
    <property type="entry name" value="SAM_MT_RSMB_NOP"/>
    <property type="match status" value="1"/>
</dbReference>
<dbReference type="GeneID" id="6750126"/>
<dbReference type="CTD" id="6750126"/>
<organism evidence="7 8">
    <name type="scientific">Trichoplax adhaerens</name>
    <name type="common">Trichoplax reptans</name>
    <dbReference type="NCBI Taxonomy" id="10228"/>
    <lineage>
        <taxon>Eukaryota</taxon>
        <taxon>Metazoa</taxon>
        <taxon>Placozoa</taxon>
        <taxon>Uniplacotomia</taxon>
        <taxon>Trichoplacea</taxon>
        <taxon>Trichoplacidae</taxon>
        <taxon>Trichoplax</taxon>
    </lineage>
</organism>
<keyword evidence="2 5" id="KW-0808">Transferase</keyword>
<dbReference type="FunFam" id="3.30.70.1170:FF:000013">
    <property type="entry name" value="Putative 28S rRNA (Cytosine-C(5))-methyltransferase"/>
    <property type="match status" value="1"/>
</dbReference>
<dbReference type="GO" id="GO:0008173">
    <property type="term" value="F:RNA methyltransferase activity"/>
    <property type="evidence" value="ECO:0007669"/>
    <property type="project" value="InterPro"/>
</dbReference>
<dbReference type="InterPro" id="IPR049560">
    <property type="entry name" value="MeTrfase_RsmB-F_NOP2_cat"/>
</dbReference>
<dbReference type="GO" id="GO:0005730">
    <property type="term" value="C:nucleolus"/>
    <property type="evidence" value="ECO:0000318"/>
    <property type="project" value="GO_Central"/>
</dbReference>
<protein>
    <recommendedName>
        <fullName evidence="6">SAM-dependent MTase RsmB/NOP-type domain-containing protein</fullName>
    </recommendedName>
</protein>
<evidence type="ECO:0000256" key="5">
    <source>
        <dbReference type="PROSITE-ProRule" id="PRU01023"/>
    </source>
</evidence>
<evidence type="ECO:0000256" key="2">
    <source>
        <dbReference type="ARBA" id="ARBA00022679"/>
    </source>
</evidence>
<proteinExistence type="inferred from homology"/>
<dbReference type="PANTHER" id="PTHR22807">
    <property type="entry name" value="NOP2 YEAST -RELATED NOL1/NOP2/FMU SUN DOMAIN-CONTAINING"/>
    <property type="match status" value="1"/>
</dbReference>
<comment type="caution">
    <text evidence="5">Lacks conserved residue(s) required for the propagation of feature annotation.</text>
</comment>
<gene>
    <name evidence="7" type="ORF">TRIADDRAFT_52388</name>
</gene>
<dbReference type="Pfam" id="PF01189">
    <property type="entry name" value="Methyltr_RsmB-F"/>
    <property type="match status" value="1"/>
</dbReference>
<dbReference type="InterPro" id="IPR049561">
    <property type="entry name" value="NSUN5_7_fdxn-like"/>
</dbReference>
<dbReference type="FunCoup" id="B3RI87">
    <property type="interactions" value="1331"/>
</dbReference>
<dbReference type="EMBL" id="DS985241">
    <property type="protein sequence ID" value="EDV28975.1"/>
    <property type="molecule type" value="Genomic_DNA"/>
</dbReference>
<dbReference type="PANTHER" id="PTHR22807:SF4">
    <property type="entry name" value="28S RRNA (CYTOSINE-C(5))-METHYLTRANSFERASE"/>
    <property type="match status" value="1"/>
</dbReference>
<comment type="similarity">
    <text evidence="5">Belongs to the class I-like SAM-binding methyltransferase superfamily. RsmB/NOP family.</text>
</comment>
<dbReference type="KEGG" id="tad:TRIADDRAFT_52388"/>
<dbReference type="Pfam" id="PF21148">
    <property type="entry name" value="NSUN5_fdxn-like"/>
    <property type="match status" value="1"/>
</dbReference>
<dbReference type="GO" id="GO:0070475">
    <property type="term" value="P:rRNA base methylation"/>
    <property type="evidence" value="ECO:0000318"/>
    <property type="project" value="GO_Central"/>
</dbReference>
<dbReference type="eggNOG" id="KOG2360">
    <property type="taxonomic scope" value="Eukaryota"/>
</dbReference>
<accession>B3RI87</accession>
<dbReference type="RefSeq" id="XP_002108177.1">
    <property type="nucleotide sequence ID" value="XM_002108141.1"/>
</dbReference>
<dbReference type="InterPro" id="IPR029063">
    <property type="entry name" value="SAM-dependent_MTases_sf"/>
</dbReference>
<dbReference type="STRING" id="10228.B3RI87"/>
<keyword evidence="8" id="KW-1185">Reference proteome</keyword>
<reference evidence="7 8" key="1">
    <citation type="journal article" date="2008" name="Nature">
        <title>The Trichoplax genome and the nature of placozoans.</title>
        <authorList>
            <person name="Srivastava M."/>
            <person name="Begovic E."/>
            <person name="Chapman J."/>
            <person name="Putnam N.H."/>
            <person name="Hellsten U."/>
            <person name="Kawashima T."/>
            <person name="Kuo A."/>
            <person name="Mitros T."/>
            <person name="Salamov A."/>
            <person name="Carpenter M.L."/>
            <person name="Signorovitch A.Y."/>
            <person name="Moreno M.A."/>
            <person name="Kamm K."/>
            <person name="Grimwood J."/>
            <person name="Schmutz J."/>
            <person name="Shapiro H."/>
            <person name="Grigoriev I.V."/>
            <person name="Buss L.W."/>
            <person name="Schierwater B."/>
            <person name="Dellaporta S.L."/>
            <person name="Rokhsar D.S."/>
        </authorList>
    </citation>
    <scope>NUCLEOTIDE SEQUENCE [LARGE SCALE GENOMIC DNA]</scope>
    <source>
        <strain evidence="7 8">Grell-BS-1999</strain>
    </source>
</reference>
<dbReference type="OrthoDB" id="435282at2759"/>
<dbReference type="Gene3D" id="3.30.70.1170">
    <property type="entry name" value="Sun protein, domain 3"/>
    <property type="match status" value="1"/>
</dbReference>
<sequence>MSCRQAVRKEDLASSSSIMASGIPRYVRVNTLKMTKVKAIERFIANGFQYIPSDLVYNAGTVDITKLREKIFTSDIHIENLLVLPPKSDLHDNEMYLNGEVVLQDKASCIPAFTLNPPPQSCIIDACAAPGNKTSHLASIIGNVGKIYAFDISPNRIKTMRELLDKAGVNVMEYEDVEYILLDPSCSGSGIVDRGDINAESKKLCNANKNRLQSLADFQLKALKQALSFPSVKKVVYSTCSMNVEENEEVVEAALKVFGNKYKLIPVLEDWPYRGMSGYAHWKFMFRSSPKTSTTGFFVALFSRITDRQTKLNTFFKRKASFHRSLLENYDSNTKRKRKKIKRFLRFKRKNISSDKEA</sequence>
<name>B3RI87_TRIAD</name>
<keyword evidence="4 5" id="KW-0694">RNA-binding</keyword>
<feature type="domain" description="SAM-dependent MTase RsmB/NOP-type" evidence="6">
    <location>
        <begin position="15"/>
        <end position="305"/>
    </location>
</feature>
<evidence type="ECO:0000256" key="1">
    <source>
        <dbReference type="ARBA" id="ARBA00022603"/>
    </source>
</evidence>
<dbReference type="OMA" id="DMENIEW"/>
<keyword evidence="1 5" id="KW-0489">Methyltransferase</keyword>
<dbReference type="InterPro" id="IPR023267">
    <property type="entry name" value="RCMT"/>
</dbReference>
<feature type="active site" description="Nucleophile" evidence="5">
    <location>
        <position position="240"/>
    </location>
</feature>
<evidence type="ECO:0000313" key="8">
    <source>
        <dbReference type="Proteomes" id="UP000009022"/>
    </source>
</evidence>
<dbReference type="SUPFAM" id="SSF53335">
    <property type="entry name" value="S-adenosyl-L-methionine-dependent methyltransferases"/>
    <property type="match status" value="1"/>
</dbReference>
<dbReference type="InterPro" id="IPR001678">
    <property type="entry name" value="MeTrfase_RsmB-F_NOP2_dom"/>
</dbReference>
<feature type="binding site" evidence="5">
    <location>
        <position position="151"/>
    </location>
    <ligand>
        <name>S-adenosyl-L-methionine</name>
        <dbReference type="ChEBI" id="CHEBI:59789"/>
    </ligand>
</feature>